<dbReference type="GO" id="GO:0004519">
    <property type="term" value="F:endonuclease activity"/>
    <property type="evidence" value="ECO:0007669"/>
    <property type="project" value="UniProtKB-KW"/>
</dbReference>
<proteinExistence type="predicted"/>
<keyword evidence="2" id="KW-0540">Nuclease</keyword>
<organism evidence="2 3">
    <name type="scientific">Streptomyces cinerochromogenes</name>
    <dbReference type="NCBI Taxonomy" id="66422"/>
    <lineage>
        <taxon>Bacteria</taxon>
        <taxon>Bacillati</taxon>
        <taxon>Actinomycetota</taxon>
        <taxon>Actinomycetes</taxon>
        <taxon>Kitasatosporales</taxon>
        <taxon>Streptomycetaceae</taxon>
        <taxon>Streptomyces</taxon>
    </lineage>
</organism>
<dbReference type="Proteomes" id="UP001604267">
    <property type="component" value="Unassembled WGS sequence"/>
</dbReference>
<keyword evidence="3" id="KW-1185">Reference proteome</keyword>
<dbReference type="RefSeq" id="WP_392816210.1">
    <property type="nucleotide sequence ID" value="NZ_JBICYV010000003.1"/>
</dbReference>
<dbReference type="InterPro" id="IPR007560">
    <property type="entry name" value="Restrct_endonuc_IV_Mrr"/>
</dbReference>
<accession>A0ABW7AZ57</accession>
<evidence type="ECO:0000259" key="1">
    <source>
        <dbReference type="Pfam" id="PF04471"/>
    </source>
</evidence>
<gene>
    <name evidence="2" type="ORF">ACGFZB_06870</name>
</gene>
<name>A0ABW7AZ57_9ACTN</name>
<comment type="caution">
    <text evidence="2">The sequence shown here is derived from an EMBL/GenBank/DDBJ whole genome shotgun (WGS) entry which is preliminary data.</text>
</comment>
<keyword evidence="2" id="KW-0378">Hydrolase</keyword>
<dbReference type="Pfam" id="PF04471">
    <property type="entry name" value="Mrr_cat"/>
    <property type="match status" value="1"/>
</dbReference>
<evidence type="ECO:0000313" key="3">
    <source>
        <dbReference type="Proteomes" id="UP001604267"/>
    </source>
</evidence>
<keyword evidence="2" id="KW-0255">Endonuclease</keyword>
<dbReference type="EMBL" id="JBICYV010000003">
    <property type="protein sequence ID" value="MFG3010168.1"/>
    <property type="molecule type" value="Genomic_DNA"/>
</dbReference>
<evidence type="ECO:0000313" key="2">
    <source>
        <dbReference type="EMBL" id="MFG3010168.1"/>
    </source>
</evidence>
<feature type="domain" description="Restriction endonuclease type IV Mrr" evidence="1">
    <location>
        <begin position="11"/>
        <end position="125"/>
    </location>
</feature>
<dbReference type="GO" id="GO:0016787">
    <property type="term" value="F:hydrolase activity"/>
    <property type="evidence" value="ECO:0007669"/>
    <property type="project" value="UniProtKB-KW"/>
</dbReference>
<protein>
    <submittedName>
        <fullName evidence="2">Restriction endonuclease</fullName>
        <ecNumber evidence="2">3.1.21.-</ecNumber>
    </submittedName>
</protein>
<sequence>MSFSSPGPEFREAEFVQFLVELLRRSGYQNPLPDVAVAAGKRVDIVVDSPHEILLIEVKRNSPQTDRRVREGVAQLKHYSSLAANEVYAGRPQKLVLAIPGNLTEHTIRAVSREGVTVWDGAWIADKAAAAGLSDEAARFLGEEQFSGTSAGQVPGMAERLSALPPGRPAWSAYQRLCRDIAEFLFCPPLRSAIWESANEAEINKRDFILPNYATDGFWKFLRDEYEAHYVVVDAKNYKEGIEKEQVLQIANYLSRHGTGLFALIMTRKEAKQSALYTIREQWILHQKMIVTLHDRDVMQMLTDKSFGNDPAELVRQKIEDFRLSI</sequence>
<dbReference type="EC" id="3.1.21.-" evidence="2"/>
<reference evidence="2 3" key="1">
    <citation type="submission" date="2024-10" db="EMBL/GenBank/DDBJ databases">
        <title>The Natural Products Discovery Center: Release of the First 8490 Sequenced Strains for Exploring Actinobacteria Biosynthetic Diversity.</title>
        <authorList>
            <person name="Kalkreuter E."/>
            <person name="Kautsar S.A."/>
            <person name="Yang D."/>
            <person name="Bader C.D."/>
            <person name="Teijaro C.N."/>
            <person name="Fluegel L."/>
            <person name="Davis C.M."/>
            <person name="Simpson J.R."/>
            <person name="Lauterbach L."/>
            <person name="Steele A.D."/>
            <person name="Gui C."/>
            <person name="Meng S."/>
            <person name="Li G."/>
            <person name="Viehrig K."/>
            <person name="Ye F."/>
            <person name="Su P."/>
            <person name="Kiefer A.F."/>
            <person name="Nichols A."/>
            <person name="Cepeda A.J."/>
            <person name="Yan W."/>
            <person name="Fan B."/>
            <person name="Jiang Y."/>
            <person name="Adhikari A."/>
            <person name="Zheng C.-J."/>
            <person name="Schuster L."/>
            <person name="Cowan T.M."/>
            <person name="Smanski M.J."/>
            <person name="Chevrette M.G."/>
            <person name="De Carvalho L.P.S."/>
            <person name="Shen B."/>
        </authorList>
    </citation>
    <scope>NUCLEOTIDE SEQUENCE [LARGE SCALE GENOMIC DNA]</scope>
    <source>
        <strain evidence="2 3">NPDC048320</strain>
    </source>
</reference>